<dbReference type="GO" id="GO:0006351">
    <property type="term" value="P:DNA-templated transcription"/>
    <property type="evidence" value="ECO:0007669"/>
    <property type="project" value="InterPro"/>
</dbReference>
<dbReference type="Pfam" id="PF04082">
    <property type="entry name" value="Fungal_trans"/>
    <property type="match status" value="1"/>
</dbReference>
<evidence type="ECO:0000256" key="4">
    <source>
        <dbReference type="ARBA" id="ARBA00023242"/>
    </source>
</evidence>
<dbReference type="OMA" id="CKITVPY"/>
<evidence type="ECO:0000256" key="2">
    <source>
        <dbReference type="ARBA" id="ARBA00023015"/>
    </source>
</evidence>
<dbReference type="CDD" id="cd12148">
    <property type="entry name" value="fungal_TF_MHR"/>
    <property type="match status" value="1"/>
</dbReference>
<keyword evidence="2" id="KW-0805">Transcription regulation</keyword>
<dbReference type="PANTHER" id="PTHR47840:SF1">
    <property type="entry name" value="ZN(II)2CYS6 TRANSCRIPTION FACTOR (EUROFUNG)"/>
    <property type="match status" value="1"/>
</dbReference>
<feature type="compositionally biased region" description="Basic residues" evidence="5">
    <location>
        <begin position="724"/>
        <end position="734"/>
    </location>
</feature>
<dbReference type="Pfam" id="PF00172">
    <property type="entry name" value="Zn_clus"/>
    <property type="match status" value="1"/>
</dbReference>
<evidence type="ECO:0000313" key="8">
    <source>
        <dbReference type="Proteomes" id="UP000076632"/>
    </source>
</evidence>
<gene>
    <name evidence="7" type="ORF">L228DRAFT_246538</name>
</gene>
<dbReference type="SUPFAM" id="SSF57701">
    <property type="entry name" value="Zn2/Cys6 DNA-binding domain"/>
    <property type="match status" value="1"/>
</dbReference>
<evidence type="ECO:0000256" key="3">
    <source>
        <dbReference type="ARBA" id="ARBA00023163"/>
    </source>
</evidence>
<dbReference type="SMART" id="SM00066">
    <property type="entry name" value="GAL4"/>
    <property type="match status" value="1"/>
</dbReference>
<feature type="region of interest" description="Disordered" evidence="5">
    <location>
        <begin position="643"/>
        <end position="800"/>
    </location>
</feature>
<dbReference type="PROSITE" id="PS50048">
    <property type="entry name" value="ZN2_CY6_FUNGAL_2"/>
    <property type="match status" value="1"/>
</dbReference>
<keyword evidence="3" id="KW-0804">Transcription</keyword>
<feature type="domain" description="Zn(2)-C6 fungal-type" evidence="6">
    <location>
        <begin position="25"/>
        <end position="56"/>
    </location>
</feature>
<evidence type="ECO:0000259" key="6">
    <source>
        <dbReference type="PROSITE" id="PS50048"/>
    </source>
</evidence>
<dbReference type="GO" id="GO:0008270">
    <property type="term" value="F:zinc ion binding"/>
    <property type="evidence" value="ECO:0007669"/>
    <property type="project" value="InterPro"/>
</dbReference>
<dbReference type="Proteomes" id="UP000076632">
    <property type="component" value="Unassembled WGS sequence"/>
</dbReference>
<sequence length="849" mass="94029">MTHPHSARGTPEAGVRKRIRKGTHSCIECRRRKTKCVFRPDNPSVCVECFGRGAPCIDQTHAELGDALSDNRPNLRERVARLESLLEGVLSGQTTASSRVNENERGAAEALSNLRSEISFSSTPVSSPDSSATDKYYPRDAPLISIFDNAVLKRKEIGSESSKTGKHEADYSSSGEQKHGARAEKDRGVRAQLLSILPDSSSLQRLIDLTGVWYNTFFRMFLELDADSSQQNLQQYLAWALGHDDPCIVAKGVLCVAVSVQLSKPGKEEESLNLPLPAEKLMLHYLNVVERAIVADDDYMTTLAGIQVTALLAKCYVDIAQPRKTWLLAHRGISYAQMLGYHKEHHNSTRKESHRESRMRRSVWYTLYEIDRYMSVFLGLPYAIVDSHQAASLENDDIPNCSPQATLCRRQLCTITGRVVDRNQSSTGPSLALTLQIDQDLEQLRETVGSSWWETAEERNSGKIGDEEAYERMMLQFAFHQTRAFVHLPFMLRSGTDRRFDYCRLACFDASRELVKLYRAMRQGAGAAFHLCKVLDFQVFTGAMLLILGLFGYGKTSTGRDLAQEEQDWQLIEMTMENLRVTSQERGGGVAAQSLRVLETLSSVRYERCPYDNGDHPSQQPMSQEPARKFVVPYFGTIYISPGKQFSAPEPPTPQKALSHINLSTSLPPTPDSMSSSACCGGAAGGSSSSGVTTGTPSSLSSPSTASVPKHNHASQLPFTPHQHAQHHHQHHQQSSHLTHDMPPPPSPLQHTVLVSGPEPTANFTGPFGPGATQILSPSSGDSGDQSTIPMSSNPTTAATTLQQPSFDNNNSPTYNFNFELPHIDIDWQSMVDMDLVQDWNWPINLNQI</sequence>
<dbReference type="OrthoDB" id="5392779at2759"/>
<protein>
    <recommendedName>
        <fullName evidence="6">Zn(2)-C6 fungal-type domain-containing protein</fullName>
    </recommendedName>
</protein>
<dbReference type="GeneID" id="28897577"/>
<dbReference type="GO" id="GO:0000981">
    <property type="term" value="F:DNA-binding transcription factor activity, RNA polymerase II-specific"/>
    <property type="evidence" value="ECO:0007669"/>
    <property type="project" value="InterPro"/>
</dbReference>
<name>A0A165HLK1_XYLHT</name>
<dbReference type="PROSITE" id="PS00463">
    <property type="entry name" value="ZN2_CY6_FUNGAL_1"/>
    <property type="match status" value="1"/>
</dbReference>
<feature type="compositionally biased region" description="Low complexity" evidence="5">
    <location>
        <begin position="675"/>
        <end position="708"/>
    </location>
</feature>
<feature type="compositionally biased region" description="Polar residues" evidence="5">
    <location>
        <begin position="774"/>
        <end position="800"/>
    </location>
</feature>
<evidence type="ECO:0000313" key="7">
    <source>
        <dbReference type="EMBL" id="KZF23699.1"/>
    </source>
</evidence>
<reference evidence="7 8" key="1">
    <citation type="journal article" date="2016" name="Fungal Biol.">
        <title>The genome of Xylona heveae provides a window into fungal endophytism.</title>
        <authorList>
            <person name="Gazis R."/>
            <person name="Kuo A."/>
            <person name="Riley R."/>
            <person name="LaButti K."/>
            <person name="Lipzen A."/>
            <person name="Lin J."/>
            <person name="Amirebrahimi M."/>
            <person name="Hesse C.N."/>
            <person name="Spatafora J.W."/>
            <person name="Henrissat B."/>
            <person name="Hainaut M."/>
            <person name="Grigoriev I.V."/>
            <person name="Hibbett D.S."/>
        </authorList>
    </citation>
    <scope>NUCLEOTIDE SEQUENCE [LARGE SCALE GENOMIC DNA]</scope>
    <source>
        <strain evidence="7 8">TC161</strain>
    </source>
</reference>
<dbReference type="RefSeq" id="XP_018189254.1">
    <property type="nucleotide sequence ID" value="XM_018332440.1"/>
</dbReference>
<dbReference type="InterPro" id="IPR007219">
    <property type="entry name" value="XnlR_reg_dom"/>
</dbReference>
<proteinExistence type="predicted"/>
<evidence type="ECO:0000256" key="1">
    <source>
        <dbReference type="ARBA" id="ARBA00022723"/>
    </source>
</evidence>
<dbReference type="InParanoid" id="A0A165HLK1"/>
<keyword evidence="4" id="KW-0539">Nucleus</keyword>
<dbReference type="SMART" id="SM00906">
    <property type="entry name" value="Fungal_trans"/>
    <property type="match status" value="1"/>
</dbReference>
<dbReference type="AlphaFoldDB" id="A0A165HLK1"/>
<keyword evidence="1" id="KW-0479">Metal-binding</keyword>
<accession>A0A165HLK1</accession>
<dbReference type="STRING" id="1328760.A0A165HLK1"/>
<dbReference type="InterPro" id="IPR001138">
    <property type="entry name" value="Zn2Cys6_DnaBD"/>
</dbReference>
<dbReference type="EMBL" id="KV407457">
    <property type="protein sequence ID" value="KZF23699.1"/>
    <property type="molecule type" value="Genomic_DNA"/>
</dbReference>
<dbReference type="CDD" id="cd00067">
    <property type="entry name" value="GAL4"/>
    <property type="match status" value="1"/>
</dbReference>
<organism evidence="7 8">
    <name type="scientific">Xylona heveae (strain CBS 132557 / TC161)</name>
    <dbReference type="NCBI Taxonomy" id="1328760"/>
    <lineage>
        <taxon>Eukaryota</taxon>
        <taxon>Fungi</taxon>
        <taxon>Dikarya</taxon>
        <taxon>Ascomycota</taxon>
        <taxon>Pezizomycotina</taxon>
        <taxon>Xylonomycetes</taxon>
        <taxon>Xylonales</taxon>
        <taxon>Xylonaceae</taxon>
        <taxon>Xylona</taxon>
    </lineage>
</organism>
<dbReference type="Gene3D" id="4.10.240.10">
    <property type="entry name" value="Zn(2)-C6 fungal-type DNA-binding domain"/>
    <property type="match status" value="1"/>
</dbReference>
<dbReference type="InterPro" id="IPR036864">
    <property type="entry name" value="Zn2-C6_fun-type_DNA-bd_sf"/>
</dbReference>
<keyword evidence="8" id="KW-1185">Reference proteome</keyword>
<feature type="region of interest" description="Disordered" evidence="5">
    <location>
        <begin position="158"/>
        <end position="184"/>
    </location>
</feature>
<dbReference type="PANTHER" id="PTHR47840">
    <property type="entry name" value="ZN(II)2CYS6 TRANSCRIPTION FACTOR (EUROFUNG)-RELATED"/>
    <property type="match status" value="1"/>
</dbReference>
<dbReference type="GO" id="GO:0003677">
    <property type="term" value="F:DNA binding"/>
    <property type="evidence" value="ECO:0007669"/>
    <property type="project" value="InterPro"/>
</dbReference>
<evidence type="ECO:0000256" key="5">
    <source>
        <dbReference type="SAM" id="MobiDB-lite"/>
    </source>
</evidence>